<protein>
    <submittedName>
        <fullName evidence="4">tRNA(Arg) A34 adenosine deaminase TadA</fullName>
    </submittedName>
</protein>
<feature type="domain" description="CMP/dCMP-type deaminase" evidence="3">
    <location>
        <begin position="47"/>
        <end position="186"/>
    </location>
</feature>
<sequence length="219" mass="23508">MRIHAHRPAATSILAGDPMTHPFSTSLNAELPEWLVGELDSHTAPLATHEERMALVNSLAARNFREGNGGPFAAIMVDRSTNLVVSIGVNVVLSSGLSAGHAEFMALSLAQTRLGRWDLGASAEQDLELVVNWRPCIMCYGSLIWSGVKHLVIPGDGPELEQLTGFDEGPAPTDWRAELESRGISVTTGILRDEAIAVYTAYGESNSIVYNARGTGSRI</sequence>
<dbReference type="Proteomes" id="UP001549257">
    <property type="component" value="Unassembled WGS sequence"/>
</dbReference>
<dbReference type="SUPFAM" id="SSF53927">
    <property type="entry name" value="Cytidine deaminase-like"/>
    <property type="match status" value="1"/>
</dbReference>
<evidence type="ECO:0000313" key="5">
    <source>
        <dbReference type="Proteomes" id="UP001549257"/>
    </source>
</evidence>
<dbReference type="RefSeq" id="WP_354023446.1">
    <property type="nucleotide sequence ID" value="NZ_JBEPSJ010000001.1"/>
</dbReference>
<comment type="caution">
    <text evidence="4">The sequence shown here is derived from an EMBL/GenBank/DDBJ whole genome shotgun (WGS) entry which is preliminary data.</text>
</comment>
<evidence type="ECO:0000313" key="4">
    <source>
        <dbReference type="EMBL" id="MET4581262.1"/>
    </source>
</evidence>
<organism evidence="4 5">
    <name type="scientific">Conyzicola nivalis</name>
    <dbReference type="NCBI Taxonomy" id="1477021"/>
    <lineage>
        <taxon>Bacteria</taxon>
        <taxon>Bacillati</taxon>
        <taxon>Actinomycetota</taxon>
        <taxon>Actinomycetes</taxon>
        <taxon>Micrococcales</taxon>
        <taxon>Microbacteriaceae</taxon>
        <taxon>Conyzicola</taxon>
    </lineage>
</organism>
<dbReference type="Gene3D" id="3.40.140.10">
    <property type="entry name" value="Cytidine Deaminase, domain 2"/>
    <property type="match status" value="1"/>
</dbReference>
<dbReference type="InterPro" id="IPR002125">
    <property type="entry name" value="CMP_dCMP_dom"/>
</dbReference>
<dbReference type="PROSITE" id="PS00903">
    <property type="entry name" value="CYT_DCMP_DEAMINASES_1"/>
    <property type="match status" value="1"/>
</dbReference>
<evidence type="ECO:0000259" key="3">
    <source>
        <dbReference type="PROSITE" id="PS51747"/>
    </source>
</evidence>
<dbReference type="EMBL" id="JBEPSJ010000001">
    <property type="protein sequence ID" value="MET4581262.1"/>
    <property type="molecule type" value="Genomic_DNA"/>
</dbReference>
<keyword evidence="5" id="KW-1185">Reference proteome</keyword>
<name>A0ABV2QL70_9MICO</name>
<gene>
    <name evidence="4" type="ORF">ABIE21_000752</name>
</gene>
<evidence type="ECO:0000256" key="2">
    <source>
        <dbReference type="ARBA" id="ARBA00022833"/>
    </source>
</evidence>
<evidence type="ECO:0000256" key="1">
    <source>
        <dbReference type="ARBA" id="ARBA00022723"/>
    </source>
</evidence>
<keyword evidence="1" id="KW-0479">Metal-binding</keyword>
<proteinExistence type="predicted"/>
<dbReference type="InterPro" id="IPR016192">
    <property type="entry name" value="APOBEC/CMP_deaminase_Zn-bd"/>
</dbReference>
<keyword evidence="2" id="KW-0862">Zinc</keyword>
<dbReference type="Pfam" id="PF00383">
    <property type="entry name" value="dCMP_cyt_deam_1"/>
    <property type="match status" value="1"/>
</dbReference>
<dbReference type="CDD" id="cd01285">
    <property type="entry name" value="nucleoside_deaminase"/>
    <property type="match status" value="1"/>
</dbReference>
<dbReference type="InterPro" id="IPR016193">
    <property type="entry name" value="Cytidine_deaminase-like"/>
</dbReference>
<reference evidence="4 5" key="1">
    <citation type="submission" date="2024-06" db="EMBL/GenBank/DDBJ databases">
        <title>Sorghum-associated microbial communities from plants grown in Nebraska, USA.</title>
        <authorList>
            <person name="Schachtman D."/>
        </authorList>
    </citation>
    <scope>NUCLEOTIDE SEQUENCE [LARGE SCALE GENOMIC DNA]</scope>
    <source>
        <strain evidence="4 5">2857</strain>
    </source>
</reference>
<accession>A0ABV2QL70</accession>
<dbReference type="PROSITE" id="PS51747">
    <property type="entry name" value="CYT_DCMP_DEAMINASES_2"/>
    <property type="match status" value="1"/>
</dbReference>